<evidence type="ECO:0000313" key="1">
    <source>
        <dbReference type="EMBL" id="KAF5754512.1"/>
    </source>
</evidence>
<name>A0A9K3GSU9_HELAN</name>
<reference evidence="1" key="1">
    <citation type="journal article" date="2017" name="Nature">
        <title>The sunflower genome provides insights into oil metabolism, flowering and Asterid evolution.</title>
        <authorList>
            <person name="Badouin H."/>
            <person name="Gouzy J."/>
            <person name="Grassa C.J."/>
            <person name="Murat F."/>
            <person name="Staton S.E."/>
            <person name="Cottret L."/>
            <person name="Lelandais-Briere C."/>
            <person name="Owens G.L."/>
            <person name="Carrere S."/>
            <person name="Mayjonade B."/>
            <person name="Legrand L."/>
            <person name="Gill N."/>
            <person name="Kane N.C."/>
            <person name="Bowers J.E."/>
            <person name="Hubner S."/>
            <person name="Bellec A."/>
            <person name="Berard A."/>
            <person name="Berges H."/>
            <person name="Blanchet N."/>
            <person name="Boniface M.C."/>
            <person name="Brunel D."/>
            <person name="Catrice O."/>
            <person name="Chaidir N."/>
            <person name="Claudel C."/>
            <person name="Donnadieu C."/>
            <person name="Faraut T."/>
            <person name="Fievet G."/>
            <person name="Helmstetter N."/>
            <person name="King M."/>
            <person name="Knapp S.J."/>
            <person name="Lai Z."/>
            <person name="Le Paslier M.C."/>
            <person name="Lippi Y."/>
            <person name="Lorenzon L."/>
            <person name="Mandel J.R."/>
            <person name="Marage G."/>
            <person name="Marchand G."/>
            <person name="Marquand E."/>
            <person name="Bret-Mestries E."/>
            <person name="Morien E."/>
            <person name="Nambeesan S."/>
            <person name="Nguyen T."/>
            <person name="Pegot-Espagnet P."/>
            <person name="Pouilly N."/>
            <person name="Raftis F."/>
            <person name="Sallet E."/>
            <person name="Schiex T."/>
            <person name="Thomas J."/>
            <person name="Vandecasteele C."/>
            <person name="Vares D."/>
            <person name="Vear F."/>
            <person name="Vautrin S."/>
            <person name="Crespi M."/>
            <person name="Mangin B."/>
            <person name="Burke J.M."/>
            <person name="Salse J."/>
            <person name="Munos S."/>
            <person name="Vincourt P."/>
            <person name="Rieseberg L.H."/>
            <person name="Langlade N.B."/>
        </authorList>
    </citation>
    <scope>NUCLEOTIDE SEQUENCE</scope>
    <source>
        <tissue evidence="1">Leaves</tissue>
    </source>
</reference>
<accession>A0A9K3GSU9</accession>
<evidence type="ECO:0000313" key="2">
    <source>
        <dbReference type="Proteomes" id="UP000215914"/>
    </source>
</evidence>
<protein>
    <submittedName>
        <fullName evidence="1">Uncharacterized protein</fullName>
    </submittedName>
</protein>
<comment type="caution">
    <text evidence="1">The sequence shown here is derived from an EMBL/GenBank/DDBJ whole genome shotgun (WGS) entry which is preliminary data.</text>
</comment>
<keyword evidence="2" id="KW-1185">Reference proteome</keyword>
<dbReference type="AlphaFoldDB" id="A0A9K3GSU9"/>
<reference evidence="1" key="2">
    <citation type="submission" date="2020-06" db="EMBL/GenBank/DDBJ databases">
        <title>Helianthus annuus Genome sequencing and assembly Release 2.</title>
        <authorList>
            <person name="Gouzy J."/>
            <person name="Langlade N."/>
            <person name="Munos S."/>
        </authorList>
    </citation>
    <scope>NUCLEOTIDE SEQUENCE</scope>
    <source>
        <tissue evidence="1">Leaves</tissue>
    </source>
</reference>
<organism evidence="1 2">
    <name type="scientific">Helianthus annuus</name>
    <name type="common">Common sunflower</name>
    <dbReference type="NCBI Taxonomy" id="4232"/>
    <lineage>
        <taxon>Eukaryota</taxon>
        <taxon>Viridiplantae</taxon>
        <taxon>Streptophyta</taxon>
        <taxon>Embryophyta</taxon>
        <taxon>Tracheophyta</taxon>
        <taxon>Spermatophyta</taxon>
        <taxon>Magnoliopsida</taxon>
        <taxon>eudicotyledons</taxon>
        <taxon>Gunneridae</taxon>
        <taxon>Pentapetalae</taxon>
        <taxon>asterids</taxon>
        <taxon>campanulids</taxon>
        <taxon>Asterales</taxon>
        <taxon>Asteraceae</taxon>
        <taxon>Asteroideae</taxon>
        <taxon>Heliantheae alliance</taxon>
        <taxon>Heliantheae</taxon>
        <taxon>Helianthus</taxon>
    </lineage>
</organism>
<dbReference type="EMBL" id="MNCJ02000332">
    <property type="protein sequence ID" value="KAF5754512.1"/>
    <property type="molecule type" value="Genomic_DNA"/>
</dbReference>
<sequence length="141" mass="15321">MDIILVMDYIEEDALLDNESLPDELLRTCELPFDVGTVKKTLGSVLSRNNLTVCGTGGMLTSETPSRICSTKLIEGLLSSSSWIHQKATLQILVTCSTLASLFNLLSSRLRISPPTINTFATKLGKNLLLESSDCSAFLLP</sequence>
<gene>
    <name evidence="1" type="ORF">HanXRQr2_Chr17g0792121</name>
</gene>
<dbReference type="Gramene" id="mRNA:HanXRQr2_Chr17g0792121">
    <property type="protein sequence ID" value="CDS:HanXRQr2_Chr17g0792121.1"/>
    <property type="gene ID" value="HanXRQr2_Chr17g0792121"/>
</dbReference>
<proteinExistence type="predicted"/>
<dbReference type="Proteomes" id="UP000215914">
    <property type="component" value="Unassembled WGS sequence"/>
</dbReference>